<dbReference type="Proteomes" id="UP000565089">
    <property type="component" value="Unassembled WGS sequence"/>
</dbReference>
<dbReference type="AlphaFoldDB" id="A0A7W7DQY8"/>
<organism evidence="1 2">
    <name type="scientific">Streptomyces luteogriseus</name>
    <dbReference type="NCBI Taxonomy" id="68233"/>
    <lineage>
        <taxon>Bacteria</taxon>
        <taxon>Bacillati</taxon>
        <taxon>Actinomycetota</taxon>
        <taxon>Actinomycetes</taxon>
        <taxon>Kitasatosporales</taxon>
        <taxon>Streptomycetaceae</taxon>
        <taxon>Streptomyces</taxon>
    </lineage>
</organism>
<name>A0A7W7DQY8_9ACTN</name>
<evidence type="ECO:0000313" key="1">
    <source>
        <dbReference type="EMBL" id="MBB4714569.1"/>
    </source>
</evidence>
<comment type="caution">
    <text evidence="1">The sequence shown here is derived from an EMBL/GenBank/DDBJ whole genome shotgun (WGS) entry which is preliminary data.</text>
</comment>
<gene>
    <name evidence="1" type="ORF">BJ965_004451</name>
</gene>
<dbReference type="EMBL" id="JACHMS010000001">
    <property type="protein sequence ID" value="MBB4714569.1"/>
    <property type="molecule type" value="Genomic_DNA"/>
</dbReference>
<accession>A0A7W7DQY8</accession>
<reference evidence="1 2" key="1">
    <citation type="submission" date="2020-08" db="EMBL/GenBank/DDBJ databases">
        <title>Sequencing the genomes of 1000 actinobacteria strains.</title>
        <authorList>
            <person name="Klenk H.-P."/>
        </authorList>
    </citation>
    <scope>NUCLEOTIDE SEQUENCE [LARGE SCALE GENOMIC DNA]</scope>
    <source>
        <strain evidence="1 2">DSM 40483</strain>
    </source>
</reference>
<dbReference type="SUPFAM" id="SSF51735">
    <property type="entry name" value="NAD(P)-binding Rossmann-fold domains"/>
    <property type="match status" value="1"/>
</dbReference>
<sequence>MILITGANGVVGRQVMKQLIHEGFVAEPMLQTSVCPGPRQR</sequence>
<dbReference type="InterPro" id="IPR036291">
    <property type="entry name" value="NAD(P)-bd_dom_sf"/>
</dbReference>
<protein>
    <submittedName>
        <fullName evidence="1">FlaA1/EpsC-like NDP-sugar epimerase</fullName>
    </submittedName>
</protein>
<evidence type="ECO:0000313" key="2">
    <source>
        <dbReference type="Proteomes" id="UP000565089"/>
    </source>
</evidence>
<proteinExistence type="predicted"/>
<keyword evidence="2" id="KW-1185">Reference proteome</keyword>